<evidence type="ECO:0000313" key="1">
    <source>
        <dbReference type="EMBL" id="KAG0429000.1"/>
    </source>
</evidence>
<accession>A0AC60Q7S0</accession>
<comment type="caution">
    <text evidence="1">The sequence shown here is derived from an EMBL/GenBank/DDBJ whole genome shotgun (WGS) entry which is preliminary data.</text>
</comment>
<evidence type="ECO:0000313" key="2">
    <source>
        <dbReference type="Proteomes" id="UP000805193"/>
    </source>
</evidence>
<sequence>MVNTVYLSVSPPDCQQLPSSPPGRAVCGLAEHLGPRLVCLELDGEQLTDASFGALRRCSRLETLSVSYAENLTDASLASIKAGAGERFQKTPSALKKRRAPRETLFFKYPDGTNMSLNTL</sequence>
<organism evidence="1 2">
    <name type="scientific">Ixodes persulcatus</name>
    <name type="common">Taiga tick</name>
    <dbReference type="NCBI Taxonomy" id="34615"/>
    <lineage>
        <taxon>Eukaryota</taxon>
        <taxon>Metazoa</taxon>
        <taxon>Ecdysozoa</taxon>
        <taxon>Arthropoda</taxon>
        <taxon>Chelicerata</taxon>
        <taxon>Arachnida</taxon>
        <taxon>Acari</taxon>
        <taxon>Parasitiformes</taxon>
        <taxon>Ixodida</taxon>
        <taxon>Ixodoidea</taxon>
        <taxon>Ixodidae</taxon>
        <taxon>Ixodinae</taxon>
        <taxon>Ixodes</taxon>
    </lineage>
</organism>
<dbReference type="EMBL" id="JABSTQ010009454">
    <property type="protein sequence ID" value="KAG0429000.1"/>
    <property type="molecule type" value="Genomic_DNA"/>
</dbReference>
<dbReference type="Proteomes" id="UP000805193">
    <property type="component" value="Unassembled WGS sequence"/>
</dbReference>
<proteinExistence type="predicted"/>
<name>A0AC60Q7S0_IXOPE</name>
<protein>
    <submittedName>
        <fullName evidence="1">Uncharacterized protein</fullName>
    </submittedName>
</protein>
<keyword evidence="2" id="KW-1185">Reference proteome</keyword>
<reference evidence="1 2" key="1">
    <citation type="journal article" date="2020" name="Cell">
        <title>Large-Scale Comparative Analyses of Tick Genomes Elucidate Their Genetic Diversity and Vector Capacities.</title>
        <authorList>
            <consortium name="Tick Genome and Microbiome Consortium (TIGMIC)"/>
            <person name="Jia N."/>
            <person name="Wang J."/>
            <person name="Shi W."/>
            <person name="Du L."/>
            <person name="Sun Y."/>
            <person name="Zhan W."/>
            <person name="Jiang J.F."/>
            <person name="Wang Q."/>
            <person name="Zhang B."/>
            <person name="Ji P."/>
            <person name="Bell-Sakyi L."/>
            <person name="Cui X.M."/>
            <person name="Yuan T.T."/>
            <person name="Jiang B.G."/>
            <person name="Yang W.F."/>
            <person name="Lam T.T."/>
            <person name="Chang Q.C."/>
            <person name="Ding S.J."/>
            <person name="Wang X.J."/>
            <person name="Zhu J.G."/>
            <person name="Ruan X.D."/>
            <person name="Zhao L."/>
            <person name="Wei J.T."/>
            <person name="Ye R.Z."/>
            <person name="Que T.C."/>
            <person name="Du C.H."/>
            <person name="Zhou Y.H."/>
            <person name="Cheng J.X."/>
            <person name="Dai P.F."/>
            <person name="Guo W.B."/>
            <person name="Han X.H."/>
            <person name="Huang E.J."/>
            <person name="Li L.F."/>
            <person name="Wei W."/>
            <person name="Gao Y.C."/>
            <person name="Liu J.Z."/>
            <person name="Shao H.Z."/>
            <person name="Wang X."/>
            <person name="Wang C.C."/>
            <person name="Yang T.C."/>
            <person name="Huo Q.B."/>
            <person name="Li W."/>
            <person name="Chen H.Y."/>
            <person name="Chen S.E."/>
            <person name="Zhou L.G."/>
            <person name="Ni X.B."/>
            <person name="Tian J.H."/>
            <person name="Sheng Y."/>
            <person name="Liu T."/>
            <person name="Pan Y.S."/>
            <person name="Xia L.Y."/>
            <person name="Li J."/>
            <person name="Zhao F."/>
            <person name="Cao W.C."/>
        </authorList>
    </citation>
    <scope>NUCLEOTIDE SEQUENCE [LARGE SCALE GENOMIC DNA]</scope>
    <source>
        <strain evidence="1">Iper-2018</strain>
    </source>
</reference>
<gene>
    <name evidence="1" type="ORF">HPB47_024067</name>
</gene>